<dbReference type="InterPro" id="IPR003961">
    <property type="entry name" value="FN3_dom"/>
</dbReference>
<evidence type="ECO:0000313" key="3">
    <source>
        <dbReference type="Proteomes" id="UP001217089"/>
    </source>
</evidence>
<dbReference type="Proteomes" id="UP001217089">
    <property type="component" value="Unassembled WGS sequence"/>
</dbReference>
<dbReference type="InterPro" id="IPR013783">
    <property type="entry name" value="Ig-like_fold"/>
</dbReference>
<dbReference type="EMBL" id="JARBDR010000921">
    <property type="protein sequence ID" value="KAJ8299760.1"/>
    <property type="molecule type" value="Genomic_DNA"/>
</dbReference>
<dbReference type="PANTHER" id="PTHR16897">
    <property type="entry name" value="OS10G0105400 PROTEIN"/>
    <property type="match status" value="1"/>
</dbReference>
<dbReference type="PROSITE" id="PS01186">
    <property type="entry name" value="EGF_2"/>
    <property type="match status" value="1"/>
</dbReference>
<dbReference type="SUPFAM" id="SSF49265">
    <property type="entry name" value="Fibronectin type III"/>
    <property type="match status" value="2"/>
</dbReference>
<reference evidence="2 3" key="1">
    <citation type="submission" date="2022-12" db="EMBL/GenBank/DDBJ databases">
        <title>Chromosome-level genome of Tegillarca granosa.</title>
        <authorList>
            <person name="Kim J."/>
        </authorList>
    </citation>
    <scope>NUCLEOTIDE SEQUENCE [LARGE SCALE GENOMIC DNA]</scope>
    <source>
        <strain evidence="2">Teg-2019</strain>
        <tissue evidence="2">Adductor muscle</tissue>
    </source>
</reference>
<evidence type="ECO:0000259" key="1">
    <source>
        <dbReference type="PROSITE" id="PS50853"/>
    </source>
</evidence>
<dbReference type="InterPro" id="IPR000742">
    <property type="entry name" value="EGF"/>
</dbReference>
<proteinExistence type="predicted"/>
<gene>
    <name evidence="2" type="ORF">KUTeg_023820</name>
</gene>
<keyword evidence="3" id="KW-1185">Reference proteome</keyword>
<dbReference type="PANTHER" id="PTHR16897:SF2">
    <property type="entry name" value="OS03G0226600 PROTEIN"/>
    <property type="match status" value="1"/>
</dbReference>
<feature type="domain" description="Fibronectin type-III" evidence="1">
    <location>
        <begin position="2136"/>
        <end position="2235"/>
    </location>
</feature>
<dbReference type="CDD" id="cd00185">
    <property type="entry name" value="TNFRSF"/>
    <property type="match status" value="1"/>
</dbReference>
<dbReference type="InterPro" id="IPR036116">
    <property type="entry name" value="FN3_sf"/>
</dbReference>
<evidence type="ECO:0000313" key="2">
    <source>
        <dbReference type="EMBL" id="KAJ8299760.1"/>
    </source>
</evidence>
<organism evidence="2 3">
    <name type="scientific">Tegillarca granosa</name>
    <name type="common">Malaysian cockle</name>
    <name type="synonym">Anadara granosa</name>
    <dbReference type="NCBI Taxonomy" id="220873"/>
    <lineage>
        <taxon>Eukaryota</taxon>
        <taxon>Metazoa</taxon>
        <taxon>Spiralia</taxon>
        <taxon>Lophotrochozoa</taxon>
        <taxon>Mollusca</taxon>
        <taxon>Bivalvia</taxon>
        <taxon>Autobranchia</taxon>
        <taxon>Pteriomorphia</taxon>
        <taxon>Arcoida</taxon>
        <taxon>Arcoidea</taxon>
        <taxon>Arcidae</taxon>
        <taxon>Tegillarca</taxon>
    </lineage>
</organism>
<accession>A0ABQ9E8C4</accession>
<sequence>MQSCFHLFKAICDGKINPYGACNINYNYDVIIYRGGRERSSGGNCTSPNYCINCTDGFYSDGPYCRICPKIDHCLHRRCNSTSDNICMYCDGEIKDKDFWRAYTPHYDNRKSCREACSWRPSSTRCYPGNCTDHLAVNCQCVKGFGGRHCQKILDPPKILYNEAKLVDSSNNVKNNPPNSNNVTNPQDTVWTNNIKFSRAELVFKAKYVIKEEPALKPDPNGEKHYVTEWKNGIISGSIRLNLIRNNTIEETWMQDCPGDISNPINNNYICSHEVQFEILKWPSFEHDDRVEFIIEATNGGYVEVIDREDNKKVKHWLEGQTARKKYIYKWDMIDPYHCVGIENNTDNCPQPVTTPEITDNPIISFSWIDWYDDLSQIEHYTYELYDLGHSNSSSESSYLSEKDPVNSSSSIEKTRSEFTLTLSAPGMYSLIFSAVDKAENSKSARAVFLFDDQSVVDKNHNKFTIVSTASQRTNFTWVVQETKNIHVKWIDRFYNKRHINNRWLNEIKPHHTVDSEYDDVYGQRSVARIENIHACVDFQVAYKIYDSSLKKESDFVSVSNIYDQSTTLAGIQWEDGNKLDITVRAFDILNATTEDNITVYRDTTPPIIDNLWLTREDRVNISVHRIEDFTQMVIEWDAFDYHSGLHTVYWKMYDNFTGDVVLHGHEDLPAQGLAKDMNECEAKYGSYPRGPSCICTQFHGCYHHHFHVVPRIASEAGLIAGKDRGVHDYDYYVEVAVTNNALLTTVKTLKITIDTSPPAEGFVLDGIKGQPEVDFQQSLVLFAYWEGFFDRESGIQFYQYAFNETCMAQEYFNLKNKTESIFYETDQTEASFNVAAEGLYFVTVVAYNRALEPSKPVCSDGVTITTASLKIKEISVDSVRIKGGLIKDRDGLNVWVVGEDRVRRVVPDPPLDCILKATYIPDFQLYPIERNTKGDAVVVNTTQFCSNTFGAPDKIYSVMSKSSMIHVNWLIEKWENGVYDFKFGLSSSISSLAPDLLHFTSTNQHTRFMLHHTDIPDGFEFYLVIQTLTKWNAEYTQHVGPFIMDTTAPVVDDMRTVSVVFENGVLVASWTPDTFLDNEEPYQLKYEYAIGTSSKAKDIQNFKPLQNGGTCSQLINKTCTAVSIAGLEWYIHADRSYFFLIKVENTAGLSSVKSSEEYIHLFQLPTGGVVADILPNSANSSEHKDIDDIDFSTDLSSLAARWRGFTHPHQPITYKIYIGTSSGDSDVLNVTDIGSKTEYIIQGLTLRLYQNYYVTIMAQTSAGSVNVTSDGVTIVKANMPLERITIHDGQSCLMLDINQTLLTSHSKDNRKPCEEDADYQMSLNSISCKWHMPSNLTYLTPLTYVAVEKKKLFGDFWFLYTNFEYSASVNEVSLSDLNMDPGQKYRMVIKFCNDAICFKPLKSDGVTILSSPPHTGNISVSRNTISVNNTEKDVISVQLDAFYDPDIIDEKEKFDVVDTYEWALTDDSHSGRIHTKWQHLDLYNITRTQITFDVEFDGILDFSTCRRFAVRGYNKVKLWSVVSTEIEDCKSNYPASIVIDAVGTDLDNNPKSEVGTKIYLAKHDHWNQKDKDYTPYRNILSAVWPKLRHGNYKWAVLDASYILDAATFYRPENKLSLSDPCSHPNSIKCGTTEGEFVNVEFDDMPLLHGHRYIVCIHADNTTYNYEKGTEPLKEVNSCSDGIVVDLTPPTGGKVWIGHSPGLKYQYSKTDMYINWDSFIDVEDMGFSPHSTGIKEYELGIGSSSHGQDIIPFHSVGVTNHIAQHNLTLLNGHKYFATIKAKDFVGRVTTVVSEPVIVDTTPPIKSDLPIYISGRHISSKNELKACWSGVFSDIESGIKEYQWSVGSQPGYRDIMNFLTIKEECGVSGRSQLLNLRDGHAYFINVKAINNAGLTSIASSWAYIVDTTPPIKGYVYDGNRSYSDVYKDIDYQSDTSAIYAHWEGFHDPHTQIKEYFVSVGSCPQCDNTVNYQSVGVKTNFYFTNIHLGNGLKYYVTVTACNTADLCVTSVSDGVILDKSPPTPGIVSDGTGKEDIEYQSMRSYLGAKWHGFIDPESGIQLITWRAGTVPGGDDIISSTLNYHTEIAVIPRGISLPVQKRIYITVRAYNGAGLYTESTSDGFIVDTSPPKVTSPILNKTGSLTPNSLVYRTSLGIYWTAIDEESFIERQYVSLQSHIGGDFNVSTIEVGGITRQYFFTDLDLHDGSCYYVTIIACNGAKICSNSTSEPICVDSTPPTRGMFAIHTNNAAELQRHVQGFMLWSRYSIFLAWLGFSDIHTGISHYLISIGSTHMATNLNKIPGQQDKVTESVSGKHYEGEGYIQSVKLETSKLNDQKHIYISILAVNKVGLQSPIIHSKFRLLPGGSMELIRRCDSYTCHGHCICAPQDAICPVSVDVMCEDKTADNQNNIISIIDVGDLHTDIDIDFTPTNTVLMAKWKTVQTRGLPILWYDWSVGYTEYDKPEGVFNARFDRLWHDGGENQFAVYTAQPGKRLKESSKYSFFVRAWYNNDTFAVFKSDGVVILTKPPKSTRILGSKVIERSVLSKFRDDDYIKYGSPIRVDWTNKFINSSYKAIRHFGLYLSTYPGGHDAYEVEDGVPFPATFYDIKRYRLTPGRKYYSNIMAYSYSGLFTTETSDGFILDDSNPTVGIVHDGIGLLDIDFQNSTDICSASWSNFKDLESGIKQYEWKVVLHNTDKEVCPRVNVGVRTSVSRLVPKSSVDLQGAKVQSQVYAINNAGMISEAGLSNGVVLDKTPPIPVYLIHQTENFLQNPSFETTIGNTNVDFFDLNETNLCLNDENKPTNWSISEYSCVTIVSSDRELAKHGRRFAYIRGNITQELTNVPLELYRMTFALSHLHFDSSISSSKEAFVKFDDEDHIVLLHSKGYRPDSYEKFNEREMISWHNHTFYFKAKRTSFNVTFGNKNFNTGIFIDDIKIEKVELESNRNNTGHVNAYTVFTNHWASVHGSWTFIDTESPIIDYSWAIGYKEGGLHIQKFKSVGLQNFGYNSNVTLVHNRIIYVTVLATNAAGMVAVSYSDPIKIDLTKPIITDVIDGKDFEENARRENEVIVSWKSYDPESDIAFCEWAVGYQPYGIEIQNFELIPNPELRFISKVFNYSLVDTKKIHSTIRCENKAGLQSSQSSDGIVISNRNPSTDFAQLIPMYLSVSQYSARDGFQSAPTSLRLKWAGFTDQTGIEQYKIVIEDSRLLSIKETVYSGDHDYMYAWISGLDVAEDVIKISVQAKNLMHLESDKISTNITRLISVPQAVNRKYNTW</sequence>
<comment type="caution">
    <text evidence="2">The sequence shown here is derived from an EMBL/GenBank/DDBJ whole genome shotgun (WGS) entry which is preliminary data.</text>
</comment>
<name>A0ABQ9E8C4_TEGGR</name>
<protein>
    <recommendedName>
        <fullName evidence="1">Fibronectin type-III domain-containing protein</fullName>
    </recommendedName>
</protein>
<dbReference type="Gene3D" id="2.60.40.10">
    <property type="entry name" value="Immunoglobulins"/>
    <property type="match status" value="1"/>
</dbReference>
<dbReference type="PROSITE" id="PS50853">
    <property type="entry name" value="FN3"/>
    <property type="match status" value="1"/>
</dbReference>
<dbReference type="PROSITE" id="PS00022">
    <property type="entry name" value="EGF_1"/>
    <property type="match status" value="1"/>
</dbReference>